<feature type="region of interest" description="Disordered" evidence="2">
    <location>
        <begin position="392"/>
        <end position="418"/>
    </location>
</feature>
<protein>
    <recommendedName>
        <fullName evidence="5">Chromo domain-containing protein</fullName>
    </recommendedName>
</protein>
<feature type="compositionally biased region" description="Low complexity" evidence="2">
    <location>
        <begin position="133"/>
        <end position="149"/>
    </location>
</feature>
<dbReference type="EMBL" id="APWK03000059">
    <property type="protein sequence ID" value="PHH52716.1"/>
    <property type="molecule type" value="Genomic_DNA"/>
</dbReference>
<dbReference type="Gene3D" id="1.20.1170.10">
    <property type="match status" value="1"/>
</dbReference>
<gene>
    <name evidence="3" type="ORF">CFIMG_001946RA</name>
</gene>
<sequence length="1370" mass="151723">MPPLEASAHPASDSFSAPKSSQGSYFTSPPKPGSPLLPQSPSVSPFQSQSQSQSQSESQEEWWEIRCILGERIRNRRVEYKVDWAPHSVTGQTYDPDWIPGSQVTHAARQEWILNKQQRPDRARNQNKHRRQGQGQNQGRNQDQRSSSSHSEDSTSATRRVAQSITASGESPSAHLSRHSREIPDSLTELSNTPSRPPSPVVHSAIFISSGSPQAPHFVGDAQAPIHLSSSTSGVHPAQNPSPVAATTTVATPSYQANRGILGITALEASNSPRYRRFTESELCLSPSPQVVSCRQQRQLQVEIPDSQNSSVLSTISPFRLSQPVDLTRLQPVSSKAVETESQPCIQHCDSRSAREPQLAPASNQSPNCVSQEYRTLNSQTANSAIPLEQLSEHPQKSPSQENFTFLSQVPPQFPSEGEDLTSLLATFRSSAKSLGLDHITETPINPSSRSRPSGEISINPKSTPAIDLMKQPPPRPAHSLTSPEHGHKRTLSSPGSQPLVKRTRVIKGKATSIMDLDDSMPLSSMDELLNMQTPYDPTRPIIVATDDIESSVPLPDDAQKGENNMEMSFSLLQGSSNLLPSEISPSIVSEAPSHPMVSACGTPMISGAVNPSALEFGSAVNVNPNLMLPQQNPSLLTIAPSDISRSVDVPFEDHLRESPHLNTSPVQHPIKEDTVESLQSLDGDIIYDGEREFLVTLPFASSQRPLYIDVIEKFKAYNKSFANIFFDEEYQEPRASLVHQIDEEFVTLLDLCDYPHELASKSLSELSEKEVQHYAVESNAKFNFLWEFLHELEETENKILIVVRSEKLLRLLKAVISAEKIPVSTSTLDETDYSRSTSSLTVVLALHNSEIIDPISSFNVVIGFDYMFRFSNAARQINSFPIHKQPFVLTLMMLHSIEHLDISMVKARDSMEHKNAVVYGLVQGRDLIRNPRLTDYEKPHEIAFHFAEQVKDPNPHFAWDSQPFPKEILDGIYMSPQSSQANDSETGLESQLAAGRKRKHINDPMKSSKRLKTSESSPPPSNLLVDADRHAAISPFVKILGLHVLDVANAWNGREVSVPERLLAAMCQKVTEDQLTISKEREIASDLRKVVQSMSKHITEYSTTLEREAKRLRESLEERAKFEIERNTSAKENESLKAEIQKLKDQIQASQTEEKRRSEAATSTTSIAGATSSSTSNNSLSEATERIQEAEAKAASFEKRYASQSTEMEYFRQAYQDASNAASTLRKENTSLASQLQESQRSASDNLLRIHDLNTKAQVEQLTRMINEAHAIQREREVDLERLRDELRVYKNGRRETRQSSAPRSPRVGMMSPRTTAAGFRTGGGSCSGPAPSSSRGTSPATLDVAGASNMQYFNAQQNGNGRWGHLKD</sequence>
<dbReference type="Gene3D" id="3.40.50.12360">
    <property type="match status" value="1"/>
</dbReference>
<evidence type="ECO:0000313" key="4">
    <source>
        <dbReference type="Proteomes" id="UP000222788"/>
    </source>
</evidence>
<feature type="region of interest" description="Disordered" evidence="2">
    <location>
        <begin position="977"/>
        <end position="1022"/>
    </location>
</feature>
<feature type="region of interest" description="Disordered" evidence="2">
    <location>
        <begin position="439"/>
        <end position="500"/>
    </location>
</feature>
<evidence type="ECO:0000256" key="2">
    <source>
        <dbReference type="SAM" id="MobiDB-lite"/>
    </source>
</evidence>
<feature type="compositionally biased region" description="Polar residues" evidence="2">
    <location>
        <begin position="157"/>
        <end position="171"/>
    </location>
</feature>
<reference evidence="3 4" key="2">
    <citation type="journal article" date="2013" name="IMA Fungus">
        <title>IMA Genome-F 1: Ceratocystis fimbriata: Draft nuclear genome sequence for the plant pathogen, Ceratocystis fimbriata.</title>
        <authorList>
            <person name="Wilken P.M."/>
            <person name="Steenkamp E.T."/>
            <person name="Wingfield M.J."/>
            <person name="de Beer Z.W."/>
            <person name="Wingfield B.D."/>
        </authorList>
    </citation>
    <scope>NUCLEOTIDE SEQUENCE [LARGE SCALE GENOMIC DNA]</scope>
    <source>
        <strain evidence="3 4">CBS 114723</strain>
    </source>
</reference>
<comment type="subunit">
    <text evidence="1">Component of the NuA4 histone acetyltransferase complex.</text>
</comment>
<feature type="compositionally biased region" description="Low complexity" evidence="2">
    <location>
        <begin position="36"/>
        <end position="57"/>
    </location>
</feature>
<feature type="compositionally biased region" description="Polar residues" evidence="2">
    <location>
        <begin position="977"/>
        <end position="990"/>
    </location>
</feature>
<name>A0A2C5X3L7_9PEZI</name>
<dbReference type="Gene3D" id="2.40.50.40">
    <property type="match status" value="1"/>
</dbReference>
<evidence type="ECO:0000256" key="1">
    <source>
        <dbReference type="ARBA" id="ARBA00011353"/>
    </source>
</evidence>
<feature type="compositionally biased region" description="Low complexity" evidence="2">
    <location>
        <begin position="1329"/>
        <end position="1338"/>
    </location>
</feature>
<feature type="compositionally biased region" description="Polar residues" evidence="2">
    <location>
        <begin position="13"/>
        <end position="27"/>
    </location>
</feature>
<feature type="compositionally biased region" description="Low complexity" evidence="2">
    <location>
        <begin position="1161"/>
        <end position="1183"/>
    </location>
</feature>
<feature type="region of interest" description="Disordered" evidence="2">
    <location>
        <begin position="1"/>
        <end position="61"/>
    </location>
</feature>
<feature type="region of interest" description="Disordered" evidence="2">
    <location>
        <begin position="1148"/>
        <end position="1186"/>
    </location>
</feature>
<dbReference type="OrthoDB" id="3647690at2759"/>
<feature type="region of interest" description="Disordered" evidence="2">
    <location>
        <begin position="1293"/>
        <end position="1345"/>
    </location>
</feature>
<comment type="caution">
    <text evidence="3">The sequence shown here is derived from an EMBL/GenBank/DDBJ whole genome shotgun (WGS) entry which is preliminary data.</text>
</comment>
<proteinExistence type="predicted"/>
<reference evidence="3 4" key="1">
    <citation type="journal article" date="2013" name="Fungal Biol.">
        <title>Analysis of microsatellite markers in the genome of the plant pathogen Ceratocystis fimbriata.</title>
        <authorList>
            <person name="Simpson M.C."/>
            <person name="Wilken P.M."/>
            <person name="Coetzee M.P."/>
            <person name="Wingfield M.J."/>
            <person name="Wingfield B.D."/>
        </authorList>
    </citation>
    <scope>NUCLEOTIDE SEQUENCE [LARGE SCALE GENOMIC DNA]</scope>
    <source>
        <strain evidence="3 4">CBS 114723</strain>
    </source>
</reference>
<evidence type="ECO:0000313" key="3">
    <source>
        <dbReference type="EMBL" id="PHH52716.1"/>
    </source>
</evidence>
<dbReference type="CDD" id="cd00024">
    <property type="entry name" value="CD_CSD"/>
    <property type="match status" value="1"/>
</dbReference>
<keyword evidence="4" id="KW-1185">Reference proteome</keyword>
<dbReference type="InterPro" id="IPR038609">
    <property type="entry name" value="HDA1_su2/3_sf"/>
</dbReference>
<dbReference type="STRING" id="1035309.A0A2C5X3L7"/>
<feature type="compositionally biased region" description="Polar residues" evidence="2">
    <location>
        <begin position="443"/>
        <end position="452"/>
    </location>
</feature>
<accession>A0A2C5X3L7</accession>
<organism evidence="3 4">
    <name type="scientific">Ceratocystis fimbriata CBS 114723</name>
    <dbReference type="NCBI Taxonomy" id="1035309"/>
    <lineage>
        <taxon>Eukaryota</taxon>
        <taxon>Fungi</taxon>
        <taxon>Dikarya</taxon>
        <taxon>Ascomycota</taxon>
        <taxon>Pezizomycotina</taxon>
        <taxon>Sordariomycetes</taxon>
        <taxon>Hypocreomycetidae</taxon>
        <taxon>Microascales</taxon>
        <taxon>Ceratocystidaceae</taxon>
        <taxon>Ceratocystis</taxon>
    </lineage>
</organism>
<dbReference type="Proteomes" id="UP000222788">
    <property type="component" value="Unassembled WGS sequence"/>
</dbReference>
<feature type="compositionally biased region" description="Polar residues" evidence="2">
    <location>
        <begin position="397"/>
        <end position="411"/>
    </location>
</feature>
<dbReference type="InterPro" id="IPR016197">
    <property type="entry name" value="Chromo-like_dom_sf"/>
</dbReference>
<evidence type="ECO:0008006" key="5">
    <source>
        <dbReference type="Google" id="ProtNLM"/>
    </source>
</evidence>
<dbReference type="SUPFAM" id="SSF54160">
    <property type="entry name" value="Chromo domain-like"/>
    <property type="match status" value="1"/>
</dbReference>
<feature type="region of interest" description="Disordered" evidence="2">
    <location>
        <begin position="115"/>
        <end position="204"/>
    </location>
</feature>